<feature type="compositionally biased region" description="Acidic residues" evidence="9">
    <location>
        <begin position="1244"/>
        <end position="1253"/>
    </location>
</feature>
<evidence type="ECO:0000259" key="10">
    <source>
        <dbReference type="PROSITE" id="PS51123"/>
    </source>
</evidence>
<dbReference type="InterPro" id="IPR013783">
    <property type="entry name" value="Ig-like_fold"/>
</dbReference>
<evidence type="ECO:0000256" key="5">
    <source>
        <dbReference type="ARBA" id="ARBA00022837"/>
    </source>
</evidence>
<evidence type="ECO:0000256" key="2">
    <source>
        <dbReference type="ARBA" id="ARBA00004613"/>
    </source>
</evidence>
<feature type="compositionally biased region" description="Acidic residues" evidence="9">
    <location>
        <begin position="1306"/>
        <end position="1322"/>
    </location>
</feature>
<dbReference type="CDD" id="cd07185">
    <property type="entry name" value="OmpA_C-like"/>
    <property type="match status" value="1"/>
</dbReference>
<dbReference type="SUPFAM" id="SSF103088">
    <property type="entry name" value="OmpA-like"/>
    <property type="match status" value="1"/>
</dbReference>
<evidence type="ECO:0000256" key="6">
    <source>
        <dbReference type="ARBA" id="ARBA00023136"/>
    </source>
</evidence>
<feature type="compositionally biased region" description="Acidic residues" evidence="9">
    <location>
        <begin position="1391"/>
        <end position="1400"/>
    </location>
</feature>
<dbReference type="GO" id="GO:0005509">
    <property type="term" value="F:calcium ion binding"/>
    <property type="evidence" value="ECO:0007669"/>
    <property type="project" value="InterPro"/>
</dbReference>
<dbReference type="EMBL" id="VIFM01000305">
    <property type="protein sequence ID" value="TQF09835.1"/>
    <property type="molecule type" value="Genomic_DNA"/>
</dbReference>
<evidence type="ECO:0000313" key="11">
    <source>
        <dbReference type="EMBL" id="TQF09835.1"/>
    </source>
</evidence>
<dbReference type="NCBIfam" id="NF033510">
    <property type="entry name" value="Ca_tandemer"/>
    <property type="match status" value="10"/>
</dbReference>
<dbReference type="PRINTS" id="PR01021">
    <property type="entry name" value="OMPADOMAIN"/>
</dbReference>
<organism evidence="11 12">
    <name type="scientific">Myxococcus llanfairpwllgwyngyllgogerychwyrndrobwllllantysiliogogogochensis</name>
    <dbReference type="NCBI Taxonomy" id="2590453"/>
    <lineage>
        <taxon>Bacteria</taxon>
        <taxon>Pseudomonadati</taxon>
        <taxon>Myxococcota</taxon>
        <taxon>Myxococcia</taxon>
        <taxon>Myxococcales</taxon>
        <taxon>Cystobacterineae</taxon>
        <taxon>Myxococcaceae</taxon>
        <taxon>Myxococcus</taxon>
    </lineage>
</organism>
<evidence type="ECO:0000313" key="12">
    <source>
        <dbReference type="Proteomes" id="UP000315369"/>
    </source>
</evidence>
<dbReference type="InterPro" id="IPR050330">
    <property type="entry name" value="Bact_OuterMem_StrucFunc"/>
</dbReference>
<evidence type="ECO:0000256" key="3">
    <source>
        <dbReference type="ARBA" id="ARBA00022525"/>
    </source>
</evidence>
<dbReference type="OrthoDB" id="5495046at2"/>
<feature type="compositionally biased region" description="Pro residues" evidence="9">
    <location>
        <begin position="1941"/>
        <end position="1955"/>
    </location>
</feature>
<dbReference type="SUPFAM" id="SSF103647">
    <property type="entry name" value="TSP type-3 repeat"/>
    <property type="match status" value="2"/>
</dbReference>
<dbReference type="GO" id="GO:0009279">
    <property type="term" value="C:cell outer membrane"/>
    <property type="evidence" value="ECO:0007669"/>
    <property type="project" value="UniProtKB-SubCell"/>
</dbReference>
<feature type="region of interest" description="Disordered" evidence="9">
    <location>
        <begin position="1938"/>
        <end position="2086"/>
    </location>
</feature>
<feature type="compositionally biased region" description="Basic and acidic residues" evidence="9">
    <location>
        <begin position="1368"/>
        <end position="1381"/>
    </location>
</feature>
<feature type="domain" description="OmpA-like" evidence="10">
    <location>
        <begin position="2098"/>
        <end position="2216"/>
    </location>
</feature>
<comment type="caution">
    <text evidence="11">The sequence shown here is derived from an EMBL/GenBank/DDBJ whole genome shotgun (WGS) entry which is preliminary data.</text>
</comment>
<keyword evidence="5" id="KW-0106">Calcium</keyword>
<dbReference type="Pfam" id="PF19077">
    <property type="entry name" value="Big_13"/>
    <property type="match status" value="10"/>
</dbReference>
<evidence type="ECO:0000256" key="7">
    <source>
        <dbReference type="ARBA" id="ARBA00023237"/>
    </source>
</evidence>
<dbReference type="Gene3D" id="2.60.40.10">
    <property type="entry name" value="Immunoglobulins"/>
    <property type="match status" value="11"/>
</dbReference>
<reference evidence="11 12" key="1">
    <citation type="submission" date="2019-06" db="EMBL/GenBank/DDBJ databases">
        <authorList>
            <person name="Livingstone P."/>
            <person name="Whitworth D."/>
        </authorList>
    </citation>
    <scope>NUCLEOTIDE SEQUENCE [LARGE SCALE GENOMIC DNA]</scope>
    <source>
        <strain evidence="11 12">AM401</strain>
    </source>
</reference>
<gene>
    <name evidence="11" type="ORF">FJV41_42605</name>
</gene>
<feature type="compositionally biased region" description="Acidic residues" evidence="9">
    <location>
        <begin position="1416"/>
        <end position="1449"/>
    </location>
</feature>
<feature type="compositionally biased region" description="Low complexity" evidence="9">
    <location>
        <begin position="1479"/>
        <end position="1490"/>
    </location>
</feature>
<dbReference type="InterPro" id="IPR059100">
    <property type="entry name" value="TSP3_bac"/>
</dbReference>
<dbReference type="InterPro" id="IPR044016">
    <property type="entry name" value="Big_13"/>
</dbReference>
<name>A0A540WLE6_9BACT</name>
<dbReference type="PROSITE" id="PS51123">
    <property type="entry name" value="OMPA_2"/>
    <property type="match status" value="1"/>
</dbReference>
<dbReference type="Gene3D" id="4.10.1080.10">
    <property type="entry name" value="TSP type-3 repeat"/>
    <property type="match status" value="1"/>
</dbReference>
<feature type="compositionally biased region" description="Basic and acidic residues" evidence="9">
    <location>
        <begin position="2035"/>
        <end position="2049"/>
    </location>
</feature>
<feature type="compositionally biased region" description="Basic and acidic residues" evidence="9">
    <location>
        <begin position="1998"/>
        <end position="2008"/>
    </location>
</feature>
<feature type="compositionally biased region" description="Basic and acidic residues" evidence="9">
    <location>
        <begin position="2059"/>
        <end position="2074"/>
    </location>
</feature>
<keyword evidence="4" id="KW-0732">Signal</keyword>
<dbReference type="Pfam" id="PF00691">
    <property type="entry name" value="OmpA"/>
    <property type="match status" value="1"/>
</dbReference>
<dbReference type="Gene3D" id="3.30.1330.60">
    <property type="entry name" value="OmpA-like domain"/>
    <property type="match status" value="1"/>
</dbReference>
<keyword evidence="3" id="KW-0964">Secreted</keyword>
<keyword evidence="7" id="KW-0998">Cell outer membrane</keyword>
<keyword evidence="12" id="KW-1185">Reference proteome</keyword>
<dbReference type="InterPro" id="IPR036737">
    <property type="entry name" value="OmpA-like_sf"/>
</dbReference>
<dbReference type="PANTHER" id="PTHR30329:SF21">
    <property type="entry name" value="LIPOPROTEIN YIAD-RELATED"/>
    <property type="match status" value="1"/>
</dbReference>
<keyword evidence="6 8" id="KW-0472">Membrane</keyword>
<dbReference type="InterPro" id="IPR006664">
    <property type="entry name" value="OMP_bac"/>
</dbReference>
<feature type="compositionally biased region" description="Acidic residues" evidence="9">
    <location>
        <begin position="1977"/>
        <end position="1997"/>
    </location>
</feature>
<comment type="subcellular location">
    <subcellularLocation>
        <location evidence="1">Cell outer membrane</location>
    </subcellularLocation>
    <subcellularLocation>
        <location evidence="2">Secreted</location>
    </subcellularLocation>
</comment>
<feature type="compositionally biased region" description="Basic and acidic residues" evidence="9">
    <location>
        <begin position="1965"/>
        <end position="1976"/>
    </location>
</feature>
<evidence type="ECO:0000256" key="9">
    <source>
        <dbReference type="SAM" id="MobiDB-lite"/>
    </source>
</evidence>
<evidence type="ECO:0000256" key="4">
    <source>
        <dbReference type="ARBA" id="ARBA00022729"/>
    </source>
</evidence>
<dbReference type="InterPro" id="IPR028974">
    <property type="entry name" value="TSP_type-3_rpt"/>
</dbReference>
<evidence type="ECO:0000256" key="1">
    <source>
        <dbReference type="ARBA" id="ARBA00004442"/>
    </source>
</evidence>
<dbReference type="InterPro" id="IPR006665">
    <property type="entry name" value="OmpA-like"/>
</dbReference>
<feature type="compositionally biased region" description="Basic and acidic residues" evidence="9">
    <location>
        <begin position="1401"/>
        <end position="1415"/>
    </location>
</feature>
<feature type="region of interest" description="Disordered" evidence="9">
    <location>
        <begin position="1244"/>
        <end position="1596"/>
    </location>
</feature>
<accession>A0A540WLE6</accession>
<feature type="compositionally biased region" description="Acidic residues" evidence="9">
    <location>
        <begin position="1283"/>
        <end position="1296"/>
    </location>
</feature>
<dbReference type="Proteomes" id="UP000315369">
    <property type="component" value="Unassembled WGS sequence"/>
</dbReference>
<dbReference type="PANTHER" id="PTHR30329">
    <property type="entry name" value="STATOR ELEMENT OF FLAGELLAR MOTOR COMPLEX"/>
    <property type="match status" value="1"/>
</dbReference>
<proteinExistence type="predicted"/>
<feature type="compositionally biased region" description="Polar residues" evidence="9">
    <location>
        <begin position="1533"/>
        <end position="1542"/>
    </location>
</feature>
<dbReference type="Pfam" id="PF18884">
    <property type="entry name" value="TSP3_bac"/>
    <property type="match status" value="4"/>
</dbReference>
<sequence>MGGLGGTRMDFSAVDHLLFGGGGGAGHSNDDFGGGGSAAGGIVFIRAASLAGAGTISSNGVAGENAREDANDAAGGGGSGGTIYLRVTGALTCGNNLVLARGGNGGSTVFPEHGTGGGGGGGHILLQGGTMNCSPSVAGGIPGTQPTAGAPDGLTYGAIAGSPGVITTLAGPFVTPSAPVVVTPANGSTTGVRPPITGTATPNSSVVISVDGVVLATVTADAAGNFTYTPVVDLTTGVHTVNAVSVLNGASSMVSNTNTFTVQNALPPPVVVTPANNAVLTTAPTQITGTASGGATSVVLTLNGVTYPAIAVTGGNWTFPIPVAVTDGVYNISVVSQDATRTSTATTSTFTVDTATSVSVTTPAEGAVLTNGVVTYSGTAEPGASVAVVVDGTTVGTVTAAANGTWSVPVATPLADGPHSVTATATDASNHTATDTNTFTVDTGTFVSVTTPAEGAVLTNGVVTYSGTAEPGSTVVVTVDGNTVGTVTAAANGTWSVPVAAALADGAHSVTATATDALNHTATDTNTFTVDTGTFVSVTTPAEGAVLTDGVVTYSGTGEPGSTVVVRVDGATVGTVTVPANGIWSVPVAAALPDGPHSVTATATDALNHTATDTNAFTVDGTTNVSITTPAEGAVLDDGAVTYSGTAEPGATVTVVVDGNTVGTTTAAANGTWSVPGNSSLGDGPHSVTATAEDASGNTAMDTNTFTVDASTNVSITTPADGSTISDPMVTYSGTAEPGATVTVEVDGTVVGTTTAAANGSWSVPGNSSLGEGPHTVTATAEDANGNTATDTNTFTVDTSTNVSITTPADGSTISDPMVTYSGTAEPGATVTVTVDGTVVGTVTAAANGSWSVPGNSSLGEGPHTVTATAEDAFGNTATDTNNFTVNTSTNVNIATPADGSTVGNPVVTYSGTAEPGATVTVTVDGTVMGTVTAGVDGSWSVPVATTLTDGSHTVVATAEDGDGNTATDTNTFTVDTATTVSITTPAEGAVLTDGVVTYVGTAEPGATVTVTVDGTVVGTVTAAANGSWSVPVAAELADGAHSVTASAEDAQGNTATDTNAFTVDATTSVSITTPAEGSTVTNPVVTYSGTAEPGATVTVVVDGTTVGTATAGVDGSWSVPVTTPLVDGPHSVTATAEDVNGNTATDTNTFTVNSVPDTRITASPPVNTASTDAEFSFNSVTGDPRDTFECSLDGAAFTPCTSPINFTGLPEGTHTFQVRAVDADGDVDPTPAHFIWSIGLDTDGDGLTDTEEIAIGTDPNNPDTDGDGVSDGIEVEVGGTDPLDDDSDDDGLMDGTEDKDHDGIVDADETDPNEADTDGDGIQDGTELGQTVPEGSDTDATVFIPDADPTTVTNPLNPDTDGGSVRDGVEDANHNGRIDPGETDPNLAADDVDSDLDGVSDEREIELGMDPHDADTDDDGVPDGDEALTDTDGDGTIDALDPDSDNDGINDGTESGVTRETAPPGTNVDSPNFEPDLDPTTTTDPTNPDTDGDGLNDGREDADHNGRVDATETDPNDADTDDDDLNDGVEVTGTNATNPLNPDTDGDGLNDGREDANHNGGFDTGETDPNNRDTDAGGASDGDEVNGGSNPLNGDDDFVVVGRGCSTGGAGTFAPLALLFLALPLFGRLRRVAGRSSRGVAAAVTGGLVLAGTLAAQPAHAQVTTPGPVSQSIDVQRFKPGPGAEDILGIHSARVQRHLGLNLGLSLNYGSKPLNFLDPRSDRFITALVSRQLGIDLMGAVGLFDRFEIGVILPVTIQGSDPAPQVDSSFSQGVGGGGIGDLRLVPKARLIDGERFGLALAVPVSLPTAGGNDFLGGSGVSVQPKLVAEYGEKVRFAANVGVDIREKQVLRNLTAGNAFTYGLGTEIPFTLGRLPLSAEATVIGAIGLDEQDTEESPLELLAALKYRAVSGFTAHLGGGPGLTRGYGTPGYRLLAGFGYSPPPEPKKAAPPPPVDTDGDGLYDPDDKCPTQPEDKDGFEDADGCPDPDNDQDGILDGDDKCVNEPETKNGFQDEDGCPDEAPPVDTDGDGLFDPDDKCPNQPEDKDGFQDGDGCPDPDNDKDGIPDVADKCPNEPEVINGVADEDGCPDKGKVKVQVDGERILILEKVYFATGKDIILPRSFPLLKQVAAVLRANPQVELLRVEGHTDDQGNDASNLDLSKRRAANVRAFLVKEGIDAARLESQGYGETKPVDTNKTAKGRENNRRVEFNIVRIGKVEVERVAP</sequence>
<evidence type="ECO:0000256" key="8">
    <source>
        <dbReference type="PROSITE-ProRule" id="PRU00473"/>
    </source>
</evidence>
<protein>
    <submittedName>
        <fullName evidence="11">OmpA family protein</fullName>
    </submittedName>
</protein>
<feature type="compositionally biased region" description="Acidic residues" evidence="9">
    <location>
        <begin position="1512"/>
        <end position="1528"/>
    </location>
</feature>
<feature type="compositionally biased region" description="Basic and acidic residues" evidence="9">
    <location>
        <begin position="1497"/>
        <end position="1511"/>
    </location>
</feature>